<dbReference type="PRINTS" id="PR00419">
    <property type="entry name" value="ADXRDTASE"/>
</dbReference>
<dbReference type="PANTHER" id="PTHR10742">
    <property type="entry name" value="FLAVIN MONOAMINE OXIDASE"/>
    <property type="match status" value="1"/>
</dbReference>
<protein>
    <recommendedName>
        <fullName evidence="1">Amine oxidase domain-containing protein</fullName>
    </recommendedName>
</protein>
<proteinExistence type="predicted"/>
<dbReference type="Gene3D" id="3.50.50.60">
    <property type="entry name" value="FAD/NAD(P)-binding domain"/>
    <property type="match status" value="1"/>
</dbReference>
<dbReference type="AlphaFoldDB" id="A0A0B7KBE4"/>
<evidence type="ECO:0000259" key="1">
    <source>
        <dbReference type="Pfam" id="PF01593"/>
    </source>
</evidence>
<dbReference type="GO" id="GO:0006338">
    <property type="term" value="P:chromatin remodeling"/>
    <property type="evidence" value="ECO:0007669"/>
    <property type="project" value="TreeGrafter"/>
</dbReference>
<evidence type="ECO:0000313" key="2">
    <source>
        <dbReference type="EMBL" id="CEO54399.1"/>
    </source>
</evidence>
<organism evidence="2">
    <name type="scientific">Bionectria ochroleuca</name>
    <name type="common">Gliocladium roseum</name>
    <dbReference type="NCBI Taxonomy" id="29856"/>
    <lineage>
        <taxon>Eukaryota</taxon>
        <taxon>Fungi</taxon>
        <taxon>Dikarya</taxon>
        <taxon>Ascomycota</taxon>
        <taxon>Pezizomycotina</taxon>
        <taxon>Sordariomycetes</taxon>
        <taxon>Hypocreomycetidae</taxon>
        <taxon>Hypocreales</taxon>
        <taxon>Bionectriaceae</taxon>
        <taxon>Clonostachys</taxon>
    </lineage>
</organism>
<sequence length="507" mass="56176">MDDRRSARLAQLAAQNKMPRVGVIGAGISGLRSAQVLLQKGFHVTVLEARDRIGGRVHQETLNGHSVDMGANWIHGMEKNPIARLAAETDTVLCKDDPLSVVFDTHGRPIPEDVAKQCGEFVEALLDEAEEYSHRNQAEISPSRTVRDFMLEEIAKSKLSAESRVLCEQMVRGYDSLFGDPLESQSLKFLYLQDGHSGEDVFVASTYKPIISSLALEAPEAIRLNQEVVKITTSPRADDTEAVTVETKAGLVESFDEVVMTCPIGWLQRNKDVFNPRLPPKMERAVDAIGYGDLEKILVSFPTPFWDPPERKGMSPPALSEWNFLSPQNHPYTPELGSWSQMIVSLSSLPGGNGHPTLLFYIYPPLTHRLMPILKGMEPHSEPYNEVLREFTEPFYALLPNYDANTFRPASFLASQWLNDPFAYGSYSNVRVTQSNAAEDFRMLKTGGGKGKLGHNLMGHDRGIWFAGEHTNAPRDIGTTTGAWASGDRAAKHILLSYGLKPSVSNQ</sequence>
<dbReference type="InterPro" id="IPR002937">
    <property type="entry name" value="Amino_oxidase"/>
</dbReference>
<dbReference type="SUPFAM" id="SSF54373">
    <property type="entry name" value="FAD-linked reductases, C-terminal domain"/>
    <property type="match status" value="1"/>
</dbReference>
<dbReference type="SUPFAM" id="SSF51905">
    <property type="entry name" value="FAD/NAD(P)-binding domain"/>
    <property type="match status" value="1"/>
</dbReference>
<dbReference type="InterPro" id="IPR036188">
    <property type="entry name" value="FAD/NAD-bd_sf"/>
</dbReference>
<dbReference type="Gene3D" id="3.90.660.10">
    <property type="match status" value="1"/>
</dbReference>
<name>A0A0B7KBE4_BIOOC</name>
<accession>A0A0B7KBE4</accession>
<dbReference type="GO" id="GO:0050660">
    <property type="term" value="F:flavin adenine dinucleotide binding"/>
    <property type="evidence" value="ECO:0007669"/>
    <property type="project" value="TreeGrafter"/>
</dbReference>
<dbReference type="Pfam" id="PF01593">
    <property type="entry name" value="Amino_oxidase"/>
    <property type="match status" value="1"/>
</dbReference>
<dbReference type="GO" id="GO:0003682">
    <property type="term" value="F:chromatin binding"/>
    <property type="evidence" value="ECO:0007669"/>
    <property type="project" value="TreeGrafter"/>
</dbReference>
<dbReference type="EMBL" id="CDPU01000042">
    <property type="protein sequence ID" value="CEO54399.1"/>
    <property type="molecule type" value="Genomic_DNA"/>
</dbReference>
<feature type="domain" description="Amine oxidase" evidence="1">
    <location>
        <begin position="28"/>
        <end position="495"/>
    </location>
</feature>
<gene>
    <name evidence="2" type="ORF">BN869_000010457_1</name>
</gene>
<dbReference type="InterPro" id="IPR050281">
    <property type="entry name" value="Flavin_monoamine_oxidase"/>
</dbReference>
<reference evidence="2" key="1">
    <citation type="submission" date="2015-01" db="EMBL/GenBank/DDBJ databases">
        <authorList>
            <person name="Durling Mikael"/>
        </authorList>
    </citation>
    <scope>NUCLEOTIDE SEQUENCE</scope>
</reference>
<dbReference type="GO" id="GO:0016491">
    <property type="term" value="F:oxidoreductase activity"/>
    <property type="evidence" value="ECO:0007669"/>
    <property type="project" value="InterPro"/>
</dbReference>
<dbReference type="PANTHER" id="PTHR10742:SF414">
    <property type="entry name" value="CONTAINING AMINE OXIDASE, PUTATIVE (AFU_ORTHOLOGUE AFUA_3G12150)-RELATED"/>
    <property type="match status" value="1"/>
</dbReference>